<reference evidence="1 2" key="1">
    <citation type="submission" date="2016-02" db="EMBL/GenBank/DDBJ databases">
        <title>Genome analysis of coral dinoflagellate symbionts highlights evolutionary adaptations to a symbiotic lifestyle.</title>
        <authorList>
            <person name="Aranda M."/>
            <person name="Li Y."/>
            <person name="Liew Y.J."/>
            <person name="Baumgarten S."/>
            <person name="Simakov O."/>
            <person name="Wilson M."/>
            <person name="Piel J."/>
            <person name="Ashoor H."/>
            <person name="Bougouffa S."/>
            <person name="Bajic V.B."/>
            <person name="Ryu T."/>
            <person name="Ravasi T."/>
            <person name="Bayer T."/>
            <person name="Micklem G."/>
            <person name="Kim H."/>
            <person name="Bhak J."/>
            <person name="Lajeunesse T.C."/>
            <person name="Voolstra C.R."/>
        </authorList>
    </citation>
    <scope>NUCLEOTIDE SEQUENCE [LARGE SCALE GENOMIC DNA]</scope>
    <source>
        <strain evidence="1 2">CCMP2467</strain>
    </source>
</reference>
<dbReference type="AlphaFoldDB" id="A0A1Q9DV30"/>
<organism evidence="1 2">
    <name type="scientific">Symbiodinium microadriaticum</name>
    <name type="common">Dinoflagellate</name>
    <name type="synonym">Zooxanthella microadriatica</name>
    <dbReference type="NCBI Taxonomy" id="2951"/>
    <lineage>
        <taxon>Eukaryota</taxon>
        <taxon>Sar</taxon>
        <taxon>Alveolata</taxon>
        <taxon>Dinophyceae</taxon>
        <taxon>Suessiales</taxon>
        <taxon>Symbiodiniaceae</taxon>
        <taxon>Symbiodinium</taxon>
    </lineage>
</organism>
<evidence type="ECO:0000313" key="2">
    <source>
        <dbReference type="Proteomes" id="UP000186817"/>
    </source>
</evidence>
<name>A0A1Q9DV30_SYMMI</name>
<gene>
    <name evidence="1" type="ORF">AK812_SmicGene18447</name>
</gene>
<comment type="caution">
    <text evidence="1">The sequence shown here is derived from an EMBL/GenBank/DDBJ whole genome shotgun (WGS) entry which is preliminary data.</text>
</comment>
<protein>
    <submittedName>
        <fullName evidence="1">Uncharacterized protein</fullName>
    </submittedName>
</protein>
<keyword evidence="2" id="KW-1185">Reference proteome</keyword>
<accession>A0A1Q9DV30</accession>
<evidence type="ECO:0000313" key="1">
    <source>
        <dbReference type="EMBL" id="OLP99039.1"/>
    </source>
</evidence>
<proteinExistence type="predicted"/>
<dbReference type="Proteomes" id="UP000186817">
    <property type="component" value="Unassembled WGS sequence"/>
</dbReference>
<dbReference type="OrthoDB" id="408410at2759"/>
<dbReference type="EMBL" id="LSRX01000376">
    <property type="protein sequence ID" value="OLP99039.1"/>
    <property type="molecule type" value="Genomic_DNA"/>
</dbReference>
<sequence length="145" mass="15834">MLAASAVVVTYVKDVPDFSIRFNAMNDFREHDSKMFGMHGKYGSLNVAELSQADLRVTFRDHLTKQPIILAVLAADHVAMTFYDIDQGPSSMGIEEVAPVEVEGDWTLALVRKLLVHITGHFAGGEGQDKGMVARTLGGLRELGC</sequence>